<feature type="signal peptide" evidence="2">
    <location>
        <begin position="1"/>
        <end position="22"/>
    </location>
</feature>
<evidence type="ECO:0000256" key="1">
    <source>
        <dbReference type="SAM" id="Phobius"/>
    </source>
</evidence>
<name>A0A6L2PP10_COPFO</name>
<dbReference type="Pfam" id="PF20146">
    <property type="entry name" value="NRF"/>
    <property type="match status" value="1"/>
</dbReference>
<feature type="chain" id="PRO_5026868152" description="Nose resistant-to-fluoxetine protein N-terminal domain-containing protein" evidence="2">
    <location>
        <begin position="23"/>
        <end position="656"/>
    </location>
</feature>
<dbReference type="GO" id="GO:0016747">
    <property type="term" value="F:acyltransferase activity, transferring groups other than amino-acyl groups"/>
    <property type="evidence" value="ECO:0007669"/>
    <property type="project" value="InterPro"/>
</dbReference>
<dbReference type="EMBL" id="BLKM01011461">
    <property type="protein sequence ID" value="GFG33260.1"/>
    <property type="molecule type" value="Genomic_DNA"/>
</dbReference>
<evidence type="ECO:0000313" key="4">
    <source>
        <dbReference type="EMBL" id="GFG33260.1"/>
    </source>
</evidence>
<dbReference type="SMART" id="SM00703">
    <property type="entry name" value="NRF"/>
    <property type="match status" value="1"/>
</dbReference>
<feature type="transmembrane region" description="Helical" evidence="1">
    <location>
        <begin position="446"/>
        <end position="469"/>
    </location>
</feature>
<proteinExistence type="predicted"/>
<dbReference type="OrthoDB" id="118951at2759"/>
<evidence type="ECO:0000259" key="3">
    <source>
        <dbReference type="SMART" id="SM00703"/>
    </source>
</evidence>
<feature type="transmembrane region" description="Helical" evidence="1">
    <location>
        <begin position="489"/>
        <end position="511"/>
    </location>
</feature>
<feature type="transmembrane region" description="Helical" evidence="1">
    <location>
        <begin position="523"/>
        <end position="544"/>
    </location>
</feature>
<dbReference type="PANTHER" id="PTHR11161">
    <property type="entry name" value="O-ACYLTRANSFERASE"/>
    <property type="match status" value="1"/>
</dbReference>
<gene>
    <name evidence="4" type="ORF">Cfor_03998</name>
</gene>
<feature type="transmembrane region" description="Helical" evidence="1">
    <location>
        <begin position="564"/>
        <end position="585"/>
    </location>
</feature>
<dbReference type="AlphaFoldDB" id="A0A6L2PP10"/>
<keyword evidence="1" id="KW-0812">Transmembrane</keyword>
<dbReference type="FunCoup" id="A0A6L2PP10">
    <property type="interactions" value="3"/>
</dbReference>
<keyword evidence="1" id="KW-1133">Transmembrane helix</keyword>
<feature type="transmembrane region" description="Helical" evidence="1">
    <location>
        <begin position="216"/>
        <end position="238"/>
    </location>
</feature>
<dbReference type="InterPro" id="IPR052728">
    <property type="entry name" value="O2_lipid_transport_reg"/>
</dbReference>
<keyword evidence="1" id="KW-0472">Membrane</keyword>
<feature type="domain" description="Nose resistant-to-fluoxetine protein N-terminal" evidence="3">
    <location>
        <begin position="50"/>
        <end position="205"/>
    </location>
</feature>
<evidence type="ECO:0000313" key="5">
    <source>
        <dbReference type="Proteomes" id="UP000502823"/>
    </source>
</evidence>
<dbReference type="InterPro" id="IPR002656">
    <property type="entry name" value="Acyl_transf_3_dom"/>
</dbReference>
<dbReference type="Proteomes" id="UP000502823">
    <property type="component" value="Unassembled WGS sequence"/>
</dbReference>
<sequence>MLLMLHVYVLIFVPLLGSCVTAHRWKDVLPYLNIKYFQETWPSLSAAVNNTLCEKHFQMYVDQISSSYWAMQMFDSSTKFPESVLMGQPVYLGNFDECVGVDNVETDSGAFKGRHCLIAFHGKPSQFRTQELYDVPDTGGFREYNHHVPGNDRTMTLPAADMVLSLSYCIPSTCTAKDLEEIFNLYLQHINLPIIATTNAEYCQTNEGKDLGAEDWVAVGIFAVFILLIVASTAYDILMKGMKKELLTAFSVYSNGKKLLNTTSSGDTLHAINGVRFITICWVVWGHRYTVDTAVPSINFSTVEDFIQDAGRLYITNGTLSVDTFFVLSGLLVSYVFLKQMKHKTSGFNIALYYVHRLTPPYAAAILFVATLYRHVGTGPLLPAVTSAMAEDCRKHWWANILYINNYIAVDQMCLGQSWYLSADMQLFLLSPMLLYPLWKWPRKRNILLLAIITIAGIVSPFTISYITKLSANLIFGNPRRGPMGQEELYIATYSRFGPWVIGVTFGYIIYEAKQKELKLSSLQVSTGWLLAAASFFSPIYGLLPFQQPDYAYNALESSIYNCLHRPIWSFAIGWIIYACVLGYGGPVDKLLSWKAFHPLGRLTYCIYLVHFLYQQYRLFGTRTPAYLSNMNVKKRRITEEKIHPIFRRNLLKQQE</sequence>
<feature type="transmembrane region" description="Helical" evidence="1">
    <location>
        <begin position="350"/>
        <end position="373"/>
    </location>
</feature>
<accession>A0A6L2PP10</accession>
<dbReference type="InParanoid" id="A0A6L2PP10"/>
<dbReference type="InterPro" id="IPR006621">
    <property type="entry name" value="Nose-resist-to-fluoxetine_N"/>
</dbReference>
<keyword evidence="5" id="KW-1185">Reference proteome</keyword>
<organism evidence="4 5">
    <name type="scientific">Coptotermes formosanus</name>
    <name type="common">Formosan subterranean termite</name>
    <dbReference type="NCBI Taxonomy" id="36987"/>
    <lineage>
        <taxon>Eukaryota</taxon>
        <taxon>Metazoa</taxon>
        <taxon>Ecdysozoa</taxon>
        <taxon>Arthropoda</taxon>
        <taxon>Hexapoda</taxon>
        <taxon>Insecta</taxon>
        <taxon>Pterygota</taxon>
        <taxon>Neoptera</taxon>
        <taxon>Polyneoptera</taxon>
        <taxon>Dictyoptera</taxon>
        <taxon>Blattodea</taxon>
        <taxon>Blattoidea</taxon>
        <taxon>Termitoidae</taxon>
        <taxon>Rhinotermitidae</taxon>
        <taxon>Coptotermes</taxon>
    </lineage>
</organism>
<protein>
    <recommendedName>
        <fullName evidence="3">Nose resistant-to-fluoxetine protein N-terminal domain-containing protein</fullName>
    </recommendedName>
</protein>
<feature type="transmembrane region" description="Helical" evidence="1">
    <location>
        <begin position="320"/>
        <end position="338"/>
    </location>
</feature>
<evidence type="ECO:0000256" key="2">
    <source>
        <dbReference type="SAM" id="SignalP"/>
    </source>
</evidence>
<comment type="caution">
    <text evidence="4">The sequence shown here is derived from an EMBL/GenBank/DDBJ whole genome shotgun (WGS) entry which is preliminary data.</text>
</comment>
<feature type="transmembrane region" description="Helical" evidence="1">
    <location>
        <begin position="419"/>
        <end position="439"/>
    </location>
</feature>
<dbReference type="PANTHER" id="PTHR11161:SF0">
    <property type="entry name" value="O-ACYLTRANSFERASE LIKE PROTEIN"/>
    <property type="match status" value="1"/>
</dbReference>
<dbReference type="Pfam" id="PF01757">
    <property type="entry name" value="Acyl_transf_3"/>
    <property type="match status" value="1"/>
</dbReference>
<reference evidence="5" key="1">
    <citation type="submission" date="2020-01" db="EMBL/GenBank/DDBJ databases">
        <title>Draft genome sequence of the Termite Coptotermes fromosanus.</title>
        <authorList>
            <person name="Itakura S."/>
            <person name="Yosikawa Y."/>
            <person name="Umezawa K."/>
        </authorList>
    </citation>
    <scope>NUCLEOTIDE SEQUENCE [LARGE SCALE GENOMIC DNA]</scope>
</reference>
<keyword evidence="2" id="KW-0732">Signal</keyword>